<dbReference type="Pfam" id="PF08284">
    <property type="entry name" value="RVP_2"/>
    <property type="match status" value="1"/>
</dbReference>
<organism evidence="4 5">
    <name type="scientific">Eumeta variegata</name>
    <name type="common">Bagworm moth</name>
    <name type="synonym">Eumeta japonica</name>
    <dbReference type="NCBI Taxonomy" id="151549"/>
    <lineage>
        <taxon>Eukaryota</taxon>
        <taxon>Metazoa</taxon>
        <taxon>Ecdysozoa</taxon>
        <taxon>Arthropoda</taxon>
        <taxon>Hexapoda</taxon>
        <taxon>Insecta</taxon>
        <taxon>Pterygota</taxon>
        <taxon>Neoptera</taxon>
        <taxon>Endopterygota</taxon>
        <taxon>Lepidoptera</taxon>
        <taxon>Glossata</taxon>
        <taxon>Ditrysia</taxon>
        <taxon>Tineoidea</taxon>
        <taxon>Psychidae</taxon>
        <taxon>Oiketicinae</taxon>
        <taxon>Eumeta</taxon>
    </lineage>
</organism>
<keyword evidence="5" id="KW-1185">Reference proteome</keyword>
<name>A0A4C1T3R9_EUMVA</name>
<dbReference type="SUPFAM" id="SSF50630">
    <property type="entry name" value="Acid proteases"/>
    <property type="match status" value="1"/>
</dbReference>
<dbReference type="GO" id="GO:0003676">
    <property type="term" value="F:nucleic acid binding"/>
    <property type="evidence" value="ECO:0007669"/>
    <property type="project" value="InterPro"/>
</dbReference>
<reference evidence="4 5" key="1">
    <citation type="journal article" date="2019" name="Commun. Biol.">
        <title>The bagworm genome reveals a unique fibroin gene that provides high tensile strength.</title>
        <authorList>
            <person name="Kono N."/>
            <person name="Nakamura H."/>
            <person name="Ohtoshi R."/>
            <person name="Tomita M."/>
            <person name="Numata K."/>
            <person name="Arakawa K."/>
        </authorList>
    </citation>
    <scope>NUCLEOTIDE SEQUENCE [LARGE SCALE GENOMIC DNA]</scope>
</reference>
<feature type="compositionally biased region" description="Basic residues" evidence="2">
    <location>
        <begin position="312"/>
        <end position="324"/>
    </location>
</feature>
<dbReference type="Gene3D" id="2.40.70.10">
    <property type="entry name" value="Acid Proteases"/>
    <property type="match status" value="1"/>
</dbReference>
<evidence type="ECO:0000313" key="4">
    <source>
        <dbReference type="EMBL" id="GBP07911.1"/>
    </source>
</evidence>
<accession>A0A4C1T3R9</accession>
<keyword evidence="1" id="KW-0863">Zinc-finger</keyword>
<dbReference type="InterPro" id="IPR036875">
    <property type="entry name" value="Znf_CCHC_sf"/>
</dbReference>
<evidence type="ECO:0000259" key="3">
    <source>
        <dbReference type="PROSITE" id="PS50158"/>
    </source>
</evidence>
<dbReference type="EMBL" id="BGZK01000028">
    <property type="protein sequence ID" value="GBP07911.1"/>
    <property type="molecule type" value="Genomic_DNA"/>
</dbReference>
<dbReference type="CDD" id="cd00303">
    <property type="entry name" value="retropepsin_like"/>
    <property type="match status" value="1"/>
</dbReference>
<dbReference type="InterPro" id="IPR021109">
    <property type="entry name" value="Peptidase_aspartic_dom_sf"/>
</dbReference>
<dbReference type="PROSITE" id="PS50158">
    <property type="entry name" value="ZF_CCHC"/>
    <property type="match status" value="1"/>
</dbReference>
<feature type="region of interest" description="Disordered" evidence="2">
    <location>
        <begin position="311"/>
        <end position="341"/>
    </location>
</feature>
<protein>
    <recommendedName>
        <fullName evidence="3">CCHC-type domain-containing protein</fullName>
    </recommendedName>
</protein>
<dbReference type="GO" id="GO:0008270">
    <property type="term" value="F:zinc ion binding"/>
    <property type="evidence" value="ECO:0007669"/>
    <property type="project" value="UniProtKB-KW"/>
</dbReference>
<dbReference type="Proteomes" id="UP000299102">
    <property type="component" value="Unassembled WGS sequence"/>
</dbReference>
<dbReference type="SUPFAM" id="SSF57756">
    <property type="entry name" value="Retrovirus zinc finger-like domains"/>
    <property type="match status" value="1"/>
</dbReference>
<dbReference type="SMART" id="SM00343">
    <property type="entry name" value="ZnF_C2HC"/>
    <property type="match status" value="2"/>
</dbReference>
<proteinExistence type="predicted"/>
<dbReference type="OrthoDB" id="417598at2759"/>
<dbReference type="Pfam" id="PF00098">
    <property type="entry name" value="zf-CCHC"/>
    <property type="match status" value="1"/>
</dbReference>
<feature type="domain" description="CCHC-type" evidence="3">
    <location>
        <begin position="306"/>
        <end position="321"/>
    </location>
</feature>
<feature type="compositionally biased region" description="Polar residues" evidence="2">
    <location>
        <begin position="327"/>
        <end position="340"/>
    </location>
</feature>
<dbReference type="InterPro" id="IPR001878">
    <property type="entry name" value="Znf_CCHC"/>
</dbReference>
<keyword evidence="1" id="KW-0862">Zinc</keyword>
<sequence length="587" mass="66627">MLLFLEAPASPGNSQACFSMFSDTLVHLSVPNEDYIRNVISTARAFAWQRSVRTDRFWDCCGTLRHVNVRVIVEMTRVFVTRRVRGIGICAVDLVDGRTRVLHIVTVHHITADGIVIDRVVIQVPIDRRIDQYGDRALCHVDHVIEHRDVIAVMIVLVGSYEGRLRRIPRLLLFRNQLAKTTSIAKVDRAKNVNGWSDHECLSRVANCLRGDAKTWICEWVTNDRTWSNFKREFKPLCPVKLDFANILYDAMNNTSDKYTTYAEYARRALLRLRIVQGNRAPYQKSHPAPKSRHQPAPGNHVNINCFTCGQRGHRRRDCPKRPRLPTDSNANSNKPSYSNHRNDQCTFCKKPGHSEDKCFAKNRSELRNERSVNLCKEQSNYSQSNDITTAVVCGVPMDVLIDSGALNVSFVSTAVLKHFSCQTKFRHCILKGIGDKEVVANSFITVTLEFDNISIETDLVVVPASLMVTPIIIGTDVLNHDGVIYVRTKDRQYLSRTEHTTPINTVSRLDQIDVNTPLLGKERDALLGVIDDFCEHLITGTAQTTVTTGEMEIKLTSITPVVYRPYKLSYQEKLKVREITRDLLDP</sequence>
<dbReference type="Gene3D" id="4.10.60.10">
    <property type="entry name" value="Zinc finger, CCHC-type"/>
    <property type="match status" value="1"/>
</dbReference>
<comment type="caution">
    <text evidence="4">The sequence shown here is derived from an EMBL/GenBank/DDBJ whole genome shotgun (WGS) entry which is preliminary data.</text>
</comment>
<keyword evidence="1" id="KW-0479">Metal-binding</keyword>
<evidence type="ECO:0000256" key="1">
    <source>
        <dbReference type="PROSITE-ProRule" id="PRU00047"/>
    </source>
</evidence>
<evidence type="ECO:0000256" key="2">
    <source>
        <dbReference type="SAM" id="MobiDB-lite"/>
    </source>
</evidence>
<dbReference type="AlphaFoldDB" id="A0A4C1T3R9"/>
<gene>
    <name evidence="4" type="ORF">EVAR_78067_1</name>
</gene>
<evidence type="ECO:0000313" key="5">
    <source>
        <dbReference type="Proteomes" id="UP000299102"/>
    </source>
</evidence>